<dbReference type="GO" id="GO:0031177">
    <property type="term" value="F:phosphopantetheine binding"/>
    <property type="evidence" value="ECO:0007669"/>
    <property type="project" value="TreeGrafter"/>
</dbReference>
<dbReference type="SUPFAM" id="SSF56801">
    <property type="entry name" value="Acetyl-CoA synthetase-like"/>
    <property type="match status" value="1"/>
</dbReference>
<evidence type="ECO:0000313" key="2">
    <source>
        <dbReference type="EMBL" id="BBP87034.1"/>
    </source>
</evidence>
<dbReference type="InterPro" id="IPR000873">
    <property type="entry name" value="AMP-dep_synth/lig_dom"/>
</dbReference>
<protein>
    <recommendedName>
        <fullName evidence="1">AMP-dependent synthetase/ligase domain-containing protein</fullName>
    </recommendedName>
</protein>
<dbReference type="GO" id="GO:0005737">
    <property type="term" value="C:cytoplasm"/>
    <property type="evidence" value="ECO:0007669"/>
    <property type="project" value="TreeGrafter"/>
</dbReference>
<dbReference type="PANTHER" id="PTHR45527">
    <property type="entry name" value="NONRIBOSOMAL PEPTIDE SYNTHETASE"/>
    <property type="match status" value="1"/>
</dbReference>
<dbReference type="Gene3D" id="2.30.38.10">
    <property type="entry name" value="Luciferase, Domain 3"/>
    <property type="match status" value="1"/>
</dbReference>
<dbReference type="Gene3D" id="3.40.50.980">
    <property type="match status" value="1"/>
</dbReference>
<proteinExistence type="predicted"/>
<dbReference type="GO" id="GO:0044550">
    <property type="term" value="P:secondary metabolite biosynthetic process"/>
    <property type="evidence" value="ECO:0007669"/>
    <property type="project" value="TreeGrafter"/>
</dbReference>
<name>A0A5S9M4E5_BACIA</name>
<dbReference type="Pfam" id="PF00501">
    <property type="entry name" value="AMP-binding"/>
    <property type="match status" value="1"/>
</dbReference>
<dbReference type="PANTHER" id="PTHR45527:SF1">
    <property type="entry name" value="FATTY ACID SYNTHASE"/>
    <property type="match status" value="1"/>
</dbReference>
<dbReference type="EMBL" id="AP021906">
    <property type="protein sequence ID" value="BBP87034.1"/>
    <property type="molecule type" value="Genomic_DNA"/>
</dbReference>
<evidence type="ECO:0000259" key="1">
    <source>
        <dbReference type="Pfam" id="PF00501"/>
    </source>
</evidence>
<organism evidence="2 3">
    <name type="scientific">Bacillus safensis</name>
    <dbReference type="NCBI Taxonomy" id="561879"/>
    <lineage>
        <taxon>Bacteria</taxon>
        <taxon>Bacillati</taxon>
        <taxon>Bacillota</taxon>
        <taxon>Bacilli</taxon>
        <taxon>Bacillales</taxon>
        <taxon>Bacillaceae</taxon>
        <taxon>Bacillus</taxon>
    </lineage>
</organism>
<dbReference type="GO" id="GO:0043041">
    <property type="term" value="P:amino acid activation for nonribosomal peptide biosynthetic process"/>
    <property type="evidence" value="ECO:0007669"/>
    <property type="project" value="TreeGrafter"/>
</dbReference>
<gene>
    <name evidence="2" type="ORF">BsIDN1_06520</name>
</gene>
<evidence type="ECO:0000313" key="3">
    <source>
        <dbReference type="Proteomes" id="UP000464658"/>
    </source>
</evidence>
<sequence length="99" mass="10944">MSQPDFTLWNVYGPTETCVDAAVHRLDLSELSESTEQRYVSIGKPLGHHRVYILNEHDQLQLHGAAGELCIAGIGVGRGYVNQPELTEKVFTADPFFSA</sequence>
<dbReference type="Proteomes" id="UP000464658">
    <property type="component" value="Chromosome"/>
</dbReference>
<accession>A0A5S9M4E5</accession>
<feature type="domain" description="AMP-dependent synthetase/ligase" evidence="1">
    <location>
        <begin position="8"/>
        <end position="80"/>
    </location>
</feature>
<dbReference type="AlphaFoldDB" id="A0A5S9M4E5"/>
<reference evidence="2 3" key="1">
    <citation type="submission" date="2019-12" db="EMBL/GenBank/DDBJ databases">
        <title>Full genome sequence of a Bacillus safensis strain isolated from commercially available natto in Indonesia.</title>
        <authorList>
            <person name="Yoshida M."/>
            <person name="Uomi M."/>
            <person name="Waturangi D."/>
            <person name="Ekaputri J.J."/>
            <person name="Setiamarga D.H.E."/>
        </authorList>
    </citation>
    <scope>NUCLEOTIDE SEQUENCE [LARGE SCALE GENOMIC DNA]</scope>
    <source>
        <strain evidence="2 3">IDN1</strain>
    </source>
</reference>